<evidence type="ECO:0000313" key="3">
    <source>
        <dbReference type="Proteomes" id="UP000190951"/>
    </source>
</evidence>
<evidence type="ECO:0000256" key="1">
    <source>
        <dbReference type="ARBA" id="ARBA00006068"/>
    </source>
</evidence>
<dbReference type="RefSeq" id="WP_077835214.1">
    <property type="nucleotide sequence ID" value="NZ_CP096983.1"/>
</dbReference>
<dbReference type="PANTHER" id="PTHR33392:SF6">
    <property type="entry name" value="POLYISOPRENYL-TEICHOIC ACID--PEPTIDOGLYCAN TEICHOIC ACID TRANSFERASE TAGU"/>
    <property type="match status" value="1"/>
</dbReference>
<protein>
    <submittedName>
        <fullName evidence="2">Polyisoprenyl-teichoic acid--peptidoglycan teichoic acid transferase TagU</fullName>
        <ecNumber evidence="2">2.7.8.-</ecNumber>
    </submittedName>
</protein>
<proteinExistence type="inferred from homology"/>
<dbReference type="Gene3D" id="3.40.630.190">
    <property type="entry name" value="LCP protein"/>
    <property type="match status" value="1"/>
</dbReference>
<accession>A0A1S8L8L5</accession>
<evidence type="ECO:0000313" key="2">
    <source>
        <dbReference type="EMBL" id="URZ13144.1"/>
    </source>
</evidence>
<reference evidence="2 3" key="1">
    <citation type="submission" date="2022-04" db="EMBL/GenBank/DDBJ databases">
        <title>Genome sequence of C. roseum typestrain.</title>
        <authorList>
            <person name="Poehlein A."/>
            <person name="Schoch T."/>
            <person name="Duerre P."/>
            <person name="Daniel R."/>
        </authorList>
    </citation>
    <scope>NUCLEOTIDE SEQUENCE [LARGE SCALE GENOMIC DNA]</scope>
    <source>
        <strain evidence="2 3">DSM 7320</strain>
    </source>
</reference>
<sequence length="341" mass="38273">MKNKKEKKFGIVKSIFIIFFVLIFGLGAAGGAYFFSKTSKIKKTEISKKPTDLGISNKTQTDLSKYKDSVNIALFGVDRRLKTDISRSDAIMILTMDSEHKKLKISSIMRDTYVKVDGHGMTKITHAYAYGGPQLAIKTINENFNLNIKDYVTVDFYALEKIIDKLNGVEIDVQPDEIKYLNSYINEVSKYEKVTPNHVTSSGKQLLDGRQAVAYSRIRYTAGGDFERTERQRTVLMAVFNKLQGQGKGNMLSILDEVLPYTETNLSGVDIAGYSTKFVSSNISTIDQERFPIDGYCSGAMIDNVWYLKTDLGVTADQMRKYIFDDIKPTAKASLVDIPAK</sequence>
<dbReference type="InterPro" id="IPR004474">
    <property type="entry name" value="LytR_CpsA_psr"/>
</dbReference>
<name>A0A1S8L8L5_9CLOT</name>
<dbReference type="Proteomes" id="UP000190951">
    <property type="component" value="Chromosome"/>
</dbReference>
<gene>
    <name evidence="2" type="primary">tagU_2</name>
    <name evidence="2" type="ORF">CROST_038940</name>
</gene>
<dbReference type="Pfam" id="PF03816">
    <property type="entry name" value="LytR_cpsA_psr"/>
    <property type="match status" value="1"/>
</dbReference>
<keyword evidence="3" id="KW-1185">Reference proteome</keyword>
<dbReference type="NCBIfam" id="TIGR00350">
    <property type="entry name" value="lytR_cpsA_psr"/>
    <property type="match status" value="1"/>
</dbReference>
<dbReference type="STRING" id="84029.CROST_18720"/>
<keyword evidence="2" id="KW-0808">Transferase</keyword>
<organism evidence="2 3">
    <name type="scientific">Clostridium felsineum</name>
    <dbReference type="NCBI Taxonomy" id="36839"/>
    <lineage>
        <taxon>Bacteria</taxon>
        <taxon>Bacillati</taxon>
        <taxon>Bacillota</taxon>
        <taxon>Clostridia</taxon>
        <taxon>Eubacteriales</taxon>
        <taxon>Clostridiaceae</taxon>
        <taxon>Clostridium</taxon>
    </lineage>
</organism>
<dbReference type="GO" id="GO:0016740">
    <property type="term" value="F:transferase activity"/>
    <property type="evidence" value="ECO:0007669"/>
    <property type="project" value="UniProtKB-KW"/>
</dbReference>
<dbReference type="EMBL" id="CP096983">
    <property type="protein sequence ID" value="URZ13144.1"/>
    <property type="molecule type" value="Genomic_DNA"/>
</dbReference>
<dbReference type="EC" id="2.7.8.-" evidence="2"/>
<comment type="similarity">
    <text evidence="1">Belongs to the LytR/CpsA/Psr (LCP) family.</text>
</comment>
<dbReference type="PANTHER" id="PTHR33392">
    <property type="entry name" value="POLYISOPRENYL-TEICHOIC ACID--PEPTIDOGLYCAN TEICHOIC ACID TRANSFERASE TAGU"/>
    <property type="match status" value="1"/>
</dbReference>
<dbReference type="AlphaFoldDB" id="A0A1S8L8L5"/>
<dbReference type="KEGG" id="crw:CROST_038940"/>
<dbReference type="InterPro" id="IPR050922">
    <property type="entry name" value="LytR/CpsA/Psr_CW_biosynth"/>
</dbReference>